<dbReference type="EMBL" id="JWTB01000016">
    <property type="protein sequence ID" value="KIC67197.1"/>
    <property type="molecule type" value="Genomic_DNA"/>
</dbReference>
<feature type="region of interest" description="Disordered" evidence="1">
    <location>
        <begin position="1"/>
        <end position="85"/>
    </location>
</feature>
<reference evidence="2 3" key="1">
    <citation type="submission" date="2014-12" db="EMBL/GenBank/DDBJ databases">
        <title>Genome sequencing of Arthrobacter phenanthrenivorans SWC37.</title>
        <authorList>
            <person name="Tan P.W."/>
            <person name="Chan K.-G."/>
        </authorList>
    </citation>
    <scope>NUCLEOTIDE SEQUENCE [LARGE SCALE GENOMIC DNA]</scope>
    <source>
        <strain evidence="2 3">SWC37</strain>
    </source>
</reference>
<feature type="compositionally biased region" description="Low complexity" evidence="1">
    <location>
        <begin position="24"/>
        <end position="39"/>
    </location>
</feature>
<dbReference type="RefSeq" id="WP_043451839.1">
    <property type="nucleotide sequence ID" value="NZ_JBFBKS010000015.1"/>
</dbReference>
<sequence length="85" mass="8878">MGEQSNQFHLRPEVADHLAAAMDAPVAPGPAATGAMPLAQQSGWPDGTGKRRHPRDSAAGHGRMGHEAAVTAVHRTGRPQMPHSS</sequence>
<name>A0A0B4DEP6_PSEPS</name>
<proteinExistence type="predicted"/>
<dbReference type="OrthoDB" id="4964949at2"/>
<evidence type="ECO:0000313" key="3">
    <source>
        <dbReference type="Proteomes" id="UP000031196"/>
    </source>
</evidence>
<comment type="caution">
    <text evidence="2">The sequence shown here is derived from an EMBL/GenBank/DDBJ whole genome shotgun (WGS) entry which is preliminary data.</text>
</comment>
<dbReference type="AlphaFoldDB" id="A0A0B4DEP6"/>
<organism evidence="2 3">
    <name type="scientific">Pseudarthrobacter phenanthrenivorans</name>
    <name type="common">Arthrobacter phenanthrenivorans</name>
    <dbReference type="NCBI Taxonomy" id="361575"/>
    <lineage>
        <taxon>Bacteria</taxon>
        <taxon>Bacillati</taxon>
        <taxon>Actinomycetota</taxon>
        <taxon>Actinomycetes</taxon>
        <taxon>Micrococcales</taxon>
        <taxon>Micrococcaceae</taxon>
        <taxon>Pseudarthrobacter</taxon>
    </lineage>
</organism>
<protein>
    <submittedName>
        <fullName evidence="2">Uncharacterized protein</fullName>
    </submittedName>
</protein>
<gene>
    <name evidence="2" type="ORF">RM50_08670</name>
</gene>
<dbReference type="Proteomes" id="UP000031196">
    <property type="component" value="Unassembled WGS sequence"/>
</dbReference>
<evidence type="ECO:0000256" key="1">
    <source>
        <dbReference type="SAM" id="MobiDB-lite"/>
    </source>
</evidence>
<accession>A0A0B4DEP6</accession>
<evidence type="ECO:0000313" key="2">
    <source>
        <dbReference type="EMBL" id="KIC67197.1"/>
    </source>
</evidence>